<evidence type="ECO:0000259" key="1">
    <source>
        <dbReference type="Pfam" id="PF05598"/>
    </source>
</evidence>
<dbReference type="Proteomes" id="UP001199915">
    <property type="component" value="Unassembled WGS sequence"/>
</dbReference>
<evidence type="ECO:0000313" key="3">
    <source>
        <dbReference type="Proteomes" id="UP001199915"/>
    </source>
</evidence>
<comment type="caution">
    <text evidence="2">The sequence shown here is derived from an EMBL/GenBank/DDBJ whole genome shotgun (WGS) entry which is preliminary data.</text>
</comment>
<reference evidence="2" key="1">
    <citation type="submission" date="2022-01" db="EMBL/GenBank/DDBJ databases">
        <title>Collection of gut derived symbiotic bacterial strains cultured from healthy donors.</title>
        <authorList>
            <person name="Lin H."/>
            <person name="Kohout C."/>
            <person name="Waligurski E."/>
            <person name="Pamer E.G."/>
        </authorList>
    </citation>
    <scope>NUCLEOTIDE SEQUENCE</scope>
    <source>
        <strain evidence="2">DFI.5.49</strain>
    </source>
</reference>
<protein>
    <submittedName>
        <fullName evidence="2">Transposase</fullName>
    </submittedName>
</protein>
<dbReference type="Pfam" id="PF05598">
    <property type="entry name" value="DUF772"/>
    <property type="match status" value="1"/>
</dbReference>
<dbReference type="AlphaFoldDB" id="A0AAE3JU06"/>
<organism evidence="2 3">
    <name type="scientific">Fusicatenibacter saccharivorans</name>
    <dbReference type="NCBI Taxonomy" id="1150298"/>
    <lineage>
        <taxon>Bacteria</taxon>
        <taxon>Bacillati</taxon>
        <taxon>Bacillota</taxon>
        <taxon>Clostridia</taxon>
        <taxon>Lachnospirales</taxon>
        <taxon>Lachnospiraceae</taxon>
        <taxon>Fusicatenibacter</taxon>
    </lineage>
</organism>
<accession>A0AAE3JU06</accession>
<dbReference type="EMBL" id="JAKNFS010000029">
    <property type="protein sequence ID" value="MCG4767046.1"/>
    <property type="molecule type" value="Genomic_DNA"/>
</dbReference>
<dbReference type="InterPro" id="IPR008490">
    <property type="entry name" value="Transposase_InsH_N"/>
</dbReference>
<evidence type="ECO:0000313" key="2">
    <source>
        <dbReference type="EMBL" id="MCG4767046.1"/>
    </source>
</evidence>
<gene>
    <name evidence="2" type="ORF">L0N21_16270</name>
</gene>
<feature type="domain" description="Transposase InsH N-terminal" evidence="1">
    <location>
        <begin position="24"/>
        <end position="112"/>
    </location>
</feature>
<proteinExistence type="predicted"/>
<name>A0AAE3JU06_9FIRM</name>
<sequence>MITHKQLTLAEVFDDCQNKFDNDKYQFLELLDEAINLDEIVPVSLISHFHARTGRPRKHQFYPMLKALLIQRIFSIPTDSLLIIFLKFSQELRDFCGFDVVPDASKFTRFKQDFLPDLQSMFDHLVDLTEPICQKLDPALASMTIFDTSGIEAWVTENNPKYANRIIKQLKAFAKAHNFDKNYAGSKLAFMYI</sequence>